<comment type="caution">
    <text evidence="6">The sequence shown here is derived from an EMBL/GenBank/DDBJ whole genome shotgun (WGS) entry which is preliminary data.</text>
</comment>
<evidence type="ECO:0000256" key="2">
    <source>
        <dbReference type="ARBA" id="ARBA00022801"/>
    </source>
</evidence>
<keyword evidence="7" id="KW-1185">Reference proteome</keyword>
<evidence type="ECO:0000256" key="1">
    <source>
        <dbReference type="ARBA" id="ARBA00022723"/>
    </source>
</evidence>
<keyword evidence="1" id="KW-0479">Metal-binding</keyword>
<dbReference type="AlphaFoldDB" id="A0A4R7RMG3"/>
<sequence>MRLVHLSDLHFGAVTPDMPAFLRDAVLKVNPEVVIVSGDLTQHGRAREFEEARAFLDSIPLPQVVVPGNHDVPRWWMVWERFRRPWRHFRKLVQEDLEPVWSSEGLFVIGTNSARIAGWHLDWSRGRLSHHQMVRMVKTAQDADANALRVLVVHHPPAAPPQGTRRHLIGRQREFSQSVNIAGVDLILAGHFHISYAQTLRLSGGSAARSCVLSAVSTAISHRLKGEPNGFHVIEGDAHEILVQAWGWNGVGYSPGRKWLFQRTDEKRDWSEVGSLV</sequence>
<keyword evidence="3" id="KW-0408">Iron</keyword>
<accession>A0A4R7RMG3</accession>
<name>A0A4R7RMG3_9BACT</name>
<dbReference type="PANTHER" id="PTHR42988:SF2">
    <property type="entry name" value="CYCLIC NUCLEOTIDE PHOSPHODIESTERASE CBUA0032-RELATED"/>
    <property type="match status" value="1"/>
</dbReference>
<proteinExistence type="inferred from homology"/>
<evidence type="ECO:0000256" key="4">
    <source>
        <dbReference type="ARBA" id="ARBA00025742"/>
    </source>
</evidence>
<evidence type="ECO:0000313" key="6">
    <source>
        <dbReference type="EMBL" id="TDU66574.1"/>
    </source>
</evidence>
<dbReference type="EMBL" id="SOCA01000008">
    <property type="protein sequence ID" value="TDU66574.1"/>
    <property type="molecule type" value="Genomic_DNA"/>
</dbReference>
<gene>
    <name evidence="6" type="ORF">EI77_03669</name>
</gene>
<dbReference type="GO" id="GO:0046872">
    <property type="term" value="F:metal ion binding"/>
    <property type="evidence" value="ECO:0007669"/>
    <property type="project" value="UniProtKB-KW"/>
</dbReference>
<dbReference type="InterPro" id="IPR050884">
    <property type="entry name" value="CNP_phosphodiesterase-III"/>
</dbReference>
<evidence type="ECO:0000259" key="5">
    <source>
        <dbReference type="Pfam" id="PF00149"/>
    </source>
</evidence>
<protein>
    <submittedName>
        <fullName evidence="6">3',5'-cyclic AMP phosphodiesterase CpdA</fullName>
    </submittedName>
</protein>
<dbReference type="SUPFAM" id="SSF56300">
    <property type="entry name" value="Metallo-dependent phosphatases"/>
    <property type="match status" value="1"/>
</dbReference>
<dbReference type="PANTHER" id="PTHR42988">
    <property type="entry name" value="PHOSPHOHYDROLASE"/>
    <property type="match status" value="1"/>
</dbReference>
<evidence type="ECO:0000256" key="3">
    <source>
        <dbReference type="ARBA" id="ARBA00023004"/>
    </source>
</evidence>
<dbReference type="Gene3D" id="3.60.21.10">
    <property type="match status" value="1"/>
</dbReference>
<keyword evidence="2" id="KW-0378">Hydrolase</keyword>
<comment type="similarity">
    <text evidence="4">Belongs to the cyclic nucleotide phosphodiesterase class-III family.</text>
</comment>
<evidence type="ECO:0000313" key="7">
    <source>
        <dbReference type="Proteomes" id="UP000295662"/>
    </source>
</evidence>
<dbReference type="Pfam" id="PF00149">
    <property type="entry name" value="Metallophos"/>
    <property type="match status" value="1"/>
</dbReference>
<feature type="domain" description="Calcineurin-like phosphoesterase" evidence="5">
    <location>
        <begin position="1"/>
        <end position="194"/>
    </location>
</feature>
<dbReference type="RefSeq" id="WP_166647343.1">
    <property type="nucleotide sequence ID" value="NZ_SOCA01000008.1"/>
</dbReference>
<dbReference type="GO" id="GO:0016787">
    <property type="term" value="F:hydrolase activity"/>
    <property type="evidence" value="ECO:0007669"/>
    <property type="project" value="UniProtKB-KW"/>
</dbReference>
<organism evidence="6 7">
    <name type="scientific">Prosthecobacter fusiformis</name>
    <dbReference type="NCBI Taxonomy" id="48464"/>
    <lineage>
        <taxon>Bacteria</taxon>
        <taxon>Pseudomonadati</taxon>
        <taxon>Verrucomicrobiota</taxon>
        <taxon>Verrucomicrobiia</taxon>
        <taxon>Verrucomicrobiales</taxon>
        <taxon>Verrucomicrobiaceae</taxon>
        <taxon>Prosthecobacter</taxon>
    </lineage>
</organism>
<dbReference type="InterPro" id="IPR029052">
    <property type="entry name" value="Metallo-depent_PP-like"/>
</dbReference>
<dbReference type="InterPro" id="IPR004843">
    <property type="entry name" value="Calcineurin-like_PHP"/>
</dbReference>
<reference evidence="6 7" key="1">
    <citation type="submission" date="2019-03" db="EMBL/GenBank/DDBJ databases">
        <title>Genomic Encyclopedia of Archaeal and Bacterial Type Strains, Phase II (KMG-II): from individual species to whole genera.</title>
        <authorList>
            <person name="Goeker M."/>
        </authorList>
    </citation>
    <scope>NUCLEOTIDE SEQUENCE [LARGE SCALE GENOMIC DNA]</scope>
    <source>
        <strain evidence="6 7">ATCC 25309</strain>
    </source>
</reference>
<dbReference type="Proteomes" id="UP000295662">
    <property type="component" value="Unassembled WGS sequence"/>
</dbReference>